<keyword evidence="1" id="KW-1133">Transmembrane helix</keyword>
<dbReference type="InterPro" id="IPR012902">
    <property type="entry name" value="N_methyl_site"/>
</dbReference>
<dbReference type="Pfam" id="PF07963">
    <property type="entry name" value="N_methyl"/>
    <property type="match status" value="1"/>
</dbReference>
<evidence type="ECO:0000256" key="1">
    <source>
        <dbReference type="SAM" id="Phobius"/>
    </source>
</evidence>
<keyword evidence="1" id="KW-0812">Transmembrane</keyword>
<evidence type="ECO:0000313" key="2">
    <source>
        <dbReference type="EMBL" id="OIP56176.1"/>
    </source>
</evidence>
<protein>
    <recommendedName>
        <fullName evidence="4">Prepilin-type N-terminal cleavage/methylation domain-containing protein</fullName>
    </recommendedName>
</protein>
<reference evidence="2 3" key="1">
    <citation type="journal article" date="2016" name="Environ. Microbiol.">
        <title>Genomic resolution of a cold subsurface aquifer community provides metabolic insights for novel microbes adapted to high CO concentrations.</title>
        <authorList>
            <person name="Probst A.J."/>
            <person name="Castelle C.J."/>
            <person name="Singh A."/>
            <person name="Brown C.T."/>
            <person name="Anantharaman K."/>
            <person name="Sharon I."/>
            <person name="Hug L.A."/>
            <person name="Burstein D."/>
            <person name="Emerson J.B."/>
            <person name="Thomas B.C."/>
            <person name="Banfield J.F."/>
        </authorList>
    </citation>
    <scope>NUCLEOTIDE SEQUENCE [LARGE SCALE GENOMIC DNA]</scope>
    <source>
        <strain evidence="2">CG2_30_39_24</strain>
    </source>
</reference>
<dbReference type="EMBL" id="MNYR01000023">
    <property type="protein sequence ID" value="OIP56176.1"/>
    <property type="molecule type" value="Genomic_DNA"/>
</dbReference>
<dbReference type="AlphaFoldDB" id="A0A1J5FME3"/>
<comment type="caution">
    <text evidence="2">The sequence shown here is derived from an EMBL/GenBank/DDBJ whole genome shotgun (WGS) entry which is preliminary data.</text>
</comment>
<dbReference type="PROSITE" id="PS00409">
    <property type="entry name" value="PROKAR_NTER_METHYL"/>
    <property type="match status" value="1"/>
</dbReference>
<accession>A0A1J5FME3</accession>
<organism evidence="2 3">
    <name type="scientific">Candidatus Kuenenbacteria bacterium CG2_30_39_24</name>
    <dbReference type="NCBI Taxonomy" id="1805236"/>
    <lineage>
        <taxon>Bacteria</taxon>
        <taxon>Candidatus Kueneniibacteriota</taxon>
    </lineage>
</organism>
<dbReference type="Proteomes" id="UP000183922">
    <property type="component" value="Unassembled WGS sequence"/>
</dbReference>
<sequence>MTIFSQDTNNSSKNFAQKQRGFTLLEMTVSLGIFIILFTLTLSIYSQSLKAEQRTIQMSKLQKESQLIMEVIAKKIRSSKIDYDYYGGSVNISDGESQLALLDKSDYQTVFRLGGGSIEVCIEDCQIGGDFTSIPSADVSITSLTFFITPASNPFSLDAPPTEFPKVTMVINLQNTSGANTRNLFVQQTIPQRLAGP</sequence>
<feature type="transmembrane region" description="Helical" evidence="1">
    <location>
        <begin position="21"/>
        <end position="45"/>
    </location>
</feature>
<evidence type="ECO:0000313" key="3">
    <source>
        <dbReference type="Proteomes" id="UP000183922"/>
    </source>
</evidence>
<keyword evidence="1" id="KW-0472">Membrane</keyword>
<dbReference type="STRING" id="1805236.AUK13_01585"/>
<name>A0A1J5FME3_9BACT</name>
<proteinExistence type="predicted"/>
<evidence type="ECO:0008006" key="4">
    <source>
        <dbReference type="Google" id="ProtNLM"/>
    </source>
</evidence>
<gene>
    <name evidence="2" type="ORF">AUK13_01585</name>
</gene>
<dbReference type="NCBIfam" id="TIGR02532">
    <property type="entry name" value="IV_pilin_GFxxxE"/>
    <property type="match status" value="1"/>
</dbReference>